<evidence type="ECO:0000256" key="2">
    <source>
        <dbReference type="ARBA" id="ARBA00022723"/>
    </source>
</evidence>
<keyword evidence="2" id="KW-0479">Metal-binding</keyword>
<keyword evidence="4" id="KW-0460">Magnesium</keyword>
<protein>
    <recommendedName>
        <fullName evidence="5">fructokinase</fullName>
        <ecNumber evidence="5">2.7.1.4</ecNumber>
    </recommendedName>
</protein>
<dbReference type="EC" id="2.7.1.4" evidence="5"/>
<accession>A0ABV7E9P5</accession>
<evidence type="ECO:0000256" key="3">
    <source>
        <dbReference type="ARBA" id="ARBA00022833"/>
    </source>
</evidence>
<sequence length="304" mass="31150">MQHPRLAGVELGGTKCVVVLGTGPTIIAREQFPTTTPDETLGRAAQILRQWHRAEPVSALGIASFGPVRIDPAAPDFGSILATPKPGWAGARVLKILRGAIAGPIGLDTDVNAAALAEHAQGAAQGCSNVVYLTIGTGLGGGVLLEGRPVHGALHPEIGHIRLRRAPGDDFAGACPFHGDCVEGLIAGPALAERLGGKAADLAPSDPAWQMVAHDLAQLIACLMLAFSPHRIVIGGGVGLGQPHLIDSARLLAPALLADYLGEQDAAKMQDLVRPAMLGADAGPLGALVLAARSLTGQQHDDLD</sequence>
<name>A0ABV7E9P5_9SPHN</name>
<dbReference type="Proteomes" id="UP001595378">
    <property type="component" value="Unassembled WGS sequence"/>
</dbReference>
<comment type="catalytic activity">
    <reaction evidence="6">
        <text>D-fructose + ATP = D-fructose 6-phosphate + ADP + H(+)</text>
        <dbReference type="Rhea" id="RHEA:16125"/>
        <dbReference type="ChEBI" id="CHEBI:15378"/>
        <dbReference type="ChEBI" id="CHEBI:30616"/>
        <dbReference type="ChEBI" id="CHEBI:37721"/>
        <dbReference type="ChEBI" id="CHEBI:61527"/>
        <dbReference type="ChEBI" id="CHEBI:456216"/>
        <dbReference type="EC" id="2.7.1.4"/>
    </reaction>
</comment>
<keyword evidence="3" id="KW-0862">Zinc</keyword>
<dbReference type="CDD" id="cd24067">
    <property type="entry name" value="ASKHA_NBD_ROK_BsFRK-like"/>
    <property type="match status" value="1"/>
</dbReference>
<dbReference type="PANTHER" id="PTHR42742">
    <property type="entry name" value="TRANSCRIPTIONAL REPRESSOR MPRA"/>
    <property type="match status" value="1"/>
</dbReference>
<organism evidence="7 8">
    <name type="scientific">Alteraurantiacibacter lauratis</name>
    <dbReference type="NCBI Taxonomy" id="2054627"/>
    <lineage>
        <taxon>Bacteria</taxon>
        <taxon>Pseudomonadati</taxon>
        <taxon>Pseudomonadota</taxon>
        <taxon>Alphaproteobacteria</taxon>
        <taxon>Sphingomonadales</taxon>
        <taxon>Erythrobacteraceae</taxon>
        <taxon>Alteraurantiacibacter</taxon>
    </lineage>
</organism>
<dbReference type="PROSITE" id="PS01125">
    <property type="entry name" value="ROK"/>
    <property type="match status" value="1"/>
</dbReference>
<proteinExistence type="predicted"/>
<evidence type="ECO:0000256" key="1">
    <source>
        <dbReference type="ARBA" id="ARBA00001946"/>
    </source>
</evidence>
<evidence type="ECO:0000256" key="4">
    <source>
        <dbReference type="ARBA" id="ARBA00022842"/>
    </source>
</evidence>
<dbReference type="Gene3D" id="3.30.420.40">
    <property type="match status" value="2"/>
</dbReference>
<keyword evidence="8" id="KW-1185">Reference proteome</keyword>
<evidence type="ECO:0000313" key="8">
    <source>
        <dbReference type="Proteomes" id="UP001595378"/>
    </source>
</evidence>
<evidence type="ECO:0000256" key="5">
    <source>
        <dbReference type="ARBA" id="ARBA00038887"/>
    </source>
</evidence>
<dbReference type="Pfam" id="PF00480">
    <property type="entry name" value="ROK"/>
    <property type="match status" value="1"/>
</dbReference>
<comment type="cofactor">
    <cofactor evidence="1">
        <name>Mg(2+)</name>
        <dbReference type="ChEBI" id="CHEBI:18420"/>
    </cofactor>
</comment>
<evidence type="ECO:0000256" key="6">
    <source>
        <dbReference type="ARBA" id="ARBA00048451"/>
    </source>
</evidence>
<dbReference type="SUPFAM" id="SSF53067">
    <property type="entry name" value="Actin-like ATPase domain"/>
    <property type="match status" value="1"/>
</dbReference>
<reference evidence="8" key="1">
    <citation type="journal article" date="2019" name="Int. J. Syst. Evol. Microbiol.">
        <title>The Global Catalogue of Microorganisms (GCM) 10K type strain sequencing project: providing services to taxonomists for standard genome sequencing and annotation.</title>
        <authorList>
            <consortium name="The Broad Institute Genomics Platform"/>
            <consortium name="The Broad Institute Genome Sequencing Center for Infectious Disease"/>
            <person name="Wu L."/>
            <person name="Ma J."/>
        </authorList>
    </citation>
    <scope>NUCLEOTIDE SEQUENCE [LARGE SCALE GENOMIC DNA]</scope>
    <source>
        <strain evidence="8">KCTC 52606</strain>
    </source>
</reference>
<dbReference type="InterPro" id="IPR043129">
    <property type="entry name" value="ATPase_NBD"/>
</dbReference>
<dbReference type="InterPro" id="IPR000600">
    <property type="entry name" value="ROK"/>
</dbReference>
<gene>
    <name evidence="7" type="ORF">ACFODK_00870</name>
</gene>
<dbReference type="InterPro" id="IPR051804">
    <property type="entry name" value="Carb_Metab_Reg_Kinase/Isom"/>
</dbReference>
<dbReference type="PANTHER" id="PTHR42742:SF3">
    <property type="entry name" value="FRUCTOKINASE"/>
    <property type="match status" value="1"/>
</dbReference>
<dbReference type="InterPro" id="IPR049874">
    <property type="entry name" value="ROK_cs"/>
</dbReference>
<dbReference type="EMBL" id="JBHRSU010000001">
    <property type="protein sequence ID" value="MFC3099440.1"/>
    <property type="molecule type" value="Genomic_DNA"/>
</dbReference>
<evidence type="ECO:0000313" key="7">
    <source>
        <dbReference type="EMBL" id="MFC3099440.1"/>
    </source>
</evidence>
<dbReference type="RefSeq" id="WP_336917352.1">
    <property type="nucleotide sequence ID" value="NZ_JBANRN010000001.1"/>
</dbReference>
<comment type="caution">
    <text evidence="7">The sequence shown here is derived from an EMBL/GenBank/DDBJ whole genome shotgun (WGS) entry which is preliminary data.</text>
</comment>